<evidence type="ECO:0000256" key="3">
    <source>
        <dbReference type="ARBA" id="ARBA00023163"/>
    </source>
</evidence>
<dbReference type="InterPro" id="IPR036390">
    <property type="entry name" value="WH_DNA-bd_sf"/>
</dbReference>
<dbReference type="SUPFAM" id="SSF46785">
    <property type="entry name" value="Winged helix' DNA-binding domain"/>
    <property type="match status" value="1"/>
</dbReference>
<dbReference type="STRING" id="658167.SAMN04488135_101110"/>
<dbReference type="CDD" id="cd07377">
    <property type="entry name" value="WHTH_GntR"/>
    <property type="match status" value="1"/>
</dbReference>
<dbReference type="SMART" id="SM00895">
    <property type="entry name" value="FCD"/>
    <property type="match status" value="1"/>
</dbReference>
<accession>A0A1M5M255</accession>
<dbReference type="PANTHER" id="PTHR43537">
    <property type="entry name" value="TRANSCRIPTIONAL REGULATOR, GNTR FAMILY"/>
    <property type="match status" value="1"/>
</dbReference>
<dbReference type="InterPro" id="IPR000524">
    <property type="entry name" value="Tscrpt_reg_HTH_GntR"/>
</dbReference>
<dbReference type="PRINTS" id="PR00035">
    <property type="entry name" value="HTHGNTR"/>
</dbReference>
<keyword evidence="2" id="KW-0238">DNA-binding</keyword>
<dbReference type="Gene3D" id="1.20.120.530">
    <property type="entry name" value="GntR ligand-binding domain-like"/>
    <property type="match status" value="1"/>
</dbReference>
<dbReference type="PANTHER" id="PTHR43537:SF51">
    <property type="entry name" value="HTH-TYPE TRANSCRIPTIONAL REGULATOR LGOR-RELATED"/>
    <property type="match status" value="1"/>
</dbReference>
<keyword evidence="6" id="KW-1185">Reference proteome</keyword>
<evidence type="ECO:0000256" key="2">
    <source>
        <dbReference type="ARBA" id="ARBA00023125"/>
    </source>
</evidence>
<organism evidence="5 6">
    <name type="scientific">Pollutimonas bauzanensis</name>
    <dbReference type="NCBI Taxonomy" id="658167"/>
    <lineage>
        <taxon>Bacteria</taxon>
        <taxon>Pseudomonadati</taxon>
        <taxon>Pseudomonadota</taxon>
        <taxon>Betaproteobacteria</taxon>
        <taxon>Burkholderiales</taxon>
        <taxon>Alcaligenaceae</taxon>
        <taxon>Pollutimonas</taxon>
    </lineage>
</organism>
<dbReference type="GO" id="GO:0003700">
    <property type="term" value="F:DNA-binding transcription factor activity"/>
    <property type="evidence" value="ECO:0007669"/>
    <property type="project" value="InterPro"/>
</dbReference>
<dbReference type="GO" id="GO:0003677">
    <property type="term" value="F:DNA binding"/>
    <property type="evidence" value="ECO:0007669"/>
    <property type="project" value="UniProtKB-KW"/>
</dbReference>
<protein>
    <submittedName>
        <fullName evidence="5">Transcriptional regulator, GntR family</fullName>
    </submittedName>
</protein>
<dbReference type="SMART" id="SM00345">
    <property type="entry name" value="HTH_GNTR"/>
    <property type="match status" value="1"/>
</dbReference>
<dbReference type="PROSITE" id="PS50949">
    <property type="entry name" value="HTH_GNTR"/>
    <property type="match status" value="1"/>
</dbReference>
<keyword evidence="3" id="KW-0804">Transcription</keyword>
<dbReference type="RefSeq" id="WP_073100970.1">
    <property type="nucleotide sequence ID" value="NZ_FQXE01000001.1"/>
</dbReference>
<dbReference type="InterPro" id="IPR036388">
    <property type="entry name" value="WH-like_DNA-bd_sf"/>
</dbReference>
<dbReference type="SUPFAM" id="SSF48008">
    <property type="entry name" value="GntR ligand-binding domain-like"/>
    <property type="match status" value="1"/>
</dbReference>
<dbReference type="InterPro" id="IPR011711">
    <property type="entry name" value="GntR_C"/>
</dbReference>
<feature type="domain" description="HTH gntR-type" evidence="4">
    <location>
        <begin position="19"/>
        <end position="86"/>
    </location>
</feature>
<gene>
    <name evidence="5" type="ORF">SAMN04488135_101110</name>
</gene>
<evidence type="ECO:0000256" key="1">
    <source>
        <dbReference type="ARBA" id="ARBA00023015"/>
    </source>
</evidence>
<proteinExistence type="predicted"/>
<evidence type="ECO:0000313" key="5">
    <source>
        <dbReference type="EMBL" id="SHG71341.1"/>
    </source>
</evidence>
<reference evidence="5 6" key="1">
    <citation type="submission" date="2016-11" db="EMBL/GenBank/DDBJ databases">
        <authorList>
            <person name="Jaros S."/>
            <person name="Januszkiewicz K."/>
            <person name="Wedrychowicz H."/>
        </authorList>
    </citation>
    <scope>NUCLEOTIDE SEQUENCE [LARGE SCALE GENOMIC DNA]</scope>
    <source>
        <strain evidence="5 6">CGMCC 1.10190</strain>
    </source>
</reference>
<keyword evidence="1" id="KW-0805">Transcription regulation</keyword>
<dbReference type="OrthoDB" id="8631299at2"/>
<name>A0A1M5M255_9BURK</name>
<dbReference type="Gene3D" id="1.10.10.10">
    <property type="entry name" value="Winged helix-like DNA-binding domain superfamily/Winged helix DNA-binding domain"/>
    <property type="match status" value="1"/>
</dbReference>
<dbReference type="AlphaFoldDB" id="A0A1M5M255"/>
<evidence type="ECO:0000313" key="6">
    <source>
        <dbReference type="Proteomes" id="UP000184226"/>
    </source>
</evidence>
<dbReference type="Proteomes" id="UP000184226">
    <property type="component" value="Unassembled WGS sequence"/>
</dbReference>
<sequence>MDWLFNEVAQNDFDEIKNTSLGKLVRDQLLSQILSGAFAPGQVLRESELVEQLKVSRVPVREALRALESSGLVVSRKHFGVYVRELTDAEVRDLYEFRALLDSHAGRMASHLPAERRQMLVQDLEACTQAMDAADAEDNPQAYYRENLRFHWLFIDYAGNKEIAKAYREVIQKLHLSRLTNLSTSSHRQRSNEEHKQIVKALRDSETIAHADYCAELLSHHVINAHGRLSGDD</sequence>
<evidence type="ECO:0000259" key="4">
    <source>
        <dbReference type="PROSITE" id="PS50949"/>
    </source>
</evidence>
<dbReference type="Pfam" id="PF00392">
    <property type="entry name" value="GntR"/>
    <property type="match status" value="1"/>
</dbReference>
<dbReference type="InterPro" id="IPR008920">
    <property type="entry name" value="TF_FadR/GntR_C"/>
</dbReference>
<dbReference type="Pfam" id="PF07729">
    <property type="entry name" value="FCD"/>
    <property type="match status" value="1"/>
</dbReference>
<dbReference type="EMBL" id="FQXE01000001">
    <property type="protein sequence ID" value="SHG71341.1"/>
    <property type="molecule type" value="Genomic_DNA"/>
</dbReference>